<evidence type="ECO:0000256" key="3">
    <source>
        <dbReference type="ARBA" id="ARBA00022729"/>
    </source>
</evidence>
<comment type="similarity">
    <text evidence="2">Belongs to the SusD family.</text>
</comment>
<evidence type="ECO:0000256" key="5">
    <source>
        <dbReference type="ARBA" id="ARBA00023237"/>
    </source>
</evidence>
<organism evidence="9 10">
    <name type="scientific">Sphingobacterium puteale</name>
    <dbReference type="NCBI Taxonomy" id="2420510"/>
    <lineage>
        <taxon>Bacteria</taxon>
        <taxon>Pseudomonadati</taxon>
        <taxon>Bacteroidota</taxon>
        <taxon>Sphingobacteriia</taxon>
        <taxon>Sphingobacteriales</taxon>
        <taxon>Sphingobacteriaceae</taxon>
        <taxon>Sphingobacterium</taxon>
    </lineage>
</organism>
<dbReference type="Pfam" id="PF07980">
    <property type="entry name" value="SusD_RagB"/>
    <property type="match status" value="1"/>
</dbReference>
<evidence type="ECO:0000256" key="1">
    <source>
        <dbReference type="ARBA" id="ARBA00004442"/>
    </source>
</evidence>
<dbReference type="AlphaFoldDB" id="A0A420VS82"/>
<protein>
    <submittedName>
        <fullName evidence="9">RagB/SusD family nutrient uptake outer membrane protein</fullName>
    </submittedName>
</protein>
<reference evidence="9 10" key="1">
    <citation type="submission" date="2018-10" db="EMBL/GenBank/DDBJ databases">
        <title>Sphingobacterium sp. M05W1-28.</title>
        <authorList>
            <person name="Cai H."/>
        </authorList>
    </citation>
    <scope>NUCLEOTIDE SEQUENCE [LARGE SCALE GENOMIC DNA]</scope>
    <source>
        <strain evidence="9 10">M05W1-28</strain>
    </source>
</reference>
<evidence type="ECO:0000256" key="6">
    <source>
        <dbReference type="SAM" id="SignalP"/>
    </source>
</evidence>
<dbReference type="PROSITE" id="PS51257">
    <property type="entry name" value="PROKAR_LIPOPROTEIN"/>
    <property type="match status" value="1"/>
</dbReference>
<evidence type="ECO:0000259" key="8">
    <source>
        <dbReference type="Pfam" id="PF14322"/>
    </source>
</evidence>
<keyword evidence="3 6" id="KW-0732">Signal</keyword>
<feature type="signal peptide" evidence="6">
    <location>
        <begin position="1"/>
        <end position="28"/>
    </location>
</feature>
<dbReference type="InterPro" id="IPR011990">
    <property type="entry name" value="TPR-like_helical_dom_sf"/>
</dbReference>
<keyword evidence="10" id="KW-1185">Reference proteome</keyword>
<accession>A0A420VS82</accession>
<feature type="domain" description="RagB/SusD" evidence="7">
    <location>
        <begin position="293"/>
        <end position="545"/>
    </location>
</feature>
<comment type="caution">
    <text evidence="9">The sequence shown here is derived from an EMBL/GenBank/DDBJ whole genome shotgun (WGS) entry which is preliminary data.</text>
</comment>
<keyword evidence="4" id="KW-0472">Membrane</keyword>
<dbReference type="InterPro" id="IPR033985">
    <property type="entry name" value="SusD-like_N"/>
</dbReference>
<evidence type="ECO:0000313" key="10">
    <source>
        <dbReference type="Proteomes" id="UP000282423"/>
    </source>
</evidence>
<dbReference type="OrthoDB" id="5694214at2"/>
<keyword evidence="5" id="KW-0998">Cell outer membrane</keyword>
<dbReference type="GO" id="GO:0009279">
    <property type="term" value="C:cell outer membrane"/>
    <property type="evidence" value="ECO:0007669"/>
    <property type="project" value="UniProtKB-SubCell"/>
</dbReference>
<dbReference type="EMBL" id="RBWS01000022">
    <property type="protein sequence ID" value="RKO69201.1"/>
    <property type="molecule type" value="Genomic_DNA"/>
</dbReference>
<evidence type="ECO:0000256" key="4">
    <source>
        <dbReference type="ARBA" id="ARBA00023136"/>
    </source>
</evidence>
<dbReference type="InterPro" id="IPR012944">
    <property type="entry name" value="SusD_RagB_dom"/>
</dbReference>
<feature type="chain" id="PRO_5019247674" evidence="6">
    <location>
        <begin position="29"/>
        <end position="545"/>
    </location>
</feature>
<evidence type="ECO:0000313" key="9">
    <source>
        <dbReference type="EMBL" id="RKO69201.1"/>
    </source>
</evidence>
<feature type="domain" description="SusD-like N-terminal" evidence="8">
    <location>
        <begin position="113"/>
        <end position="230"/>
    </location>
</feature>
<gene>
    <name evidence="9" type="ORF">D7322_23505</name>
</gene>
<proteinExistence type="inferred from homology"/>
<name>A0A420VS82_9SPHI</name>
<dbReference type="Proteomes" id="UP000282423">
    <property type="component" value="Unassembled WGS sequence"/>
</dbReference>
<evidence type="ECO:0000259" key="7">
    <source>
        <dbReference type="Pfam" id="PF07980"/>
    </source>
</evidence>
<evidence type="ECO:0000256" key="2">
    <source>
        <dbReference type="ARBA" id="ARBA00006275"/>
    </source>
</evidence>
<comment type="subcellular location">
    <subcellularLocation>
        <location evidence="1">Cell outer membrane</location>
    </subcellularLocation>
</comment>
<dbReference type="SUPFAM" id="SSF48452">
    <property type="entry name" value="TPR-like"/>
    <property type="match status" value="1"/>
</dbReference>
<dbReference type="Gene3D" id="1.25.40.390">
    <property type="match status" value="1"/>
</dbReference>
<sequence>MKIIMKFITYFSQKRLCYLFLAACTFFAACSKDFFNKQPLDAVSDATFWKTEKDALLALVGCYNTGAGWKGEDFWTPRSLLYLDLMAGNGSEKELIPDRVTDGTLNSAYWVTEGYWRNSYQKLTACNNFLDNIGKVEMDENKKAAMIGEVKTLRAYEYFNLALYFGGVPLVTKVLSIEEANNVLRASRDEVWDFAEAELIEGAAALPASRPASEQGRITAGAALAILGRLQMAKEKWAEAAATYKKIIDFDVYRIHPDFASLFSSGNVATSEFILTSQYQEDVYGHVLLQYMYPETWGGWHQFSPYNELVKAFECIDGKSIEESGLYDPSNPYENRDPRLDYTVLISDRSVFKGQTYIARPGTTSPDRFNRYNWSGYCIRKFMDESFNGNLMNFGGNWAIIRYPEVLLGYLESKLEAGDPIDQTLLDATINLVRGRQNVAMPKVTATGVESLRSVIRRERRVEFAFEGLRYFDVLRWGIAAQELNRQFTGMKLTNNPAGYKDFPVDDEGYLIYQRRNFKAGVNELWPIPLSELQINGNLTQNVGY</sequence>
<dbReference type="Pfam" id="PF14322">
    <property type="entry name" value="SusD-like_3"/>
    <property type="match status" value="1"/>
</dbReference>